<dbReference type="PANTHER" id="PTHR30572">
    <property type="entry name" value="MEMBRANE COMPONENT OF TRANSPORTER-RELATED"/>
    <property type="match status" value="1"/>
</dbReference>
<dbReference type="STRING" id="649747.HMPREF0083_00141"/>
<comment type="caution">
    <text evidence="8">The sequence shown here is derived from an EMBL/GenBank/DDBJ whole genome shotgun (WGS) entry which is preliminary data.</text>
</comment>
<feature type="transmembrane region" description="Helical" evidence="6">
    <location>
        <begin position="298"/>
        <end position="319"/>
    </location>
</feature>
<dbReference type="Proteomes" id="UP000016511">
    <property type="component" value="Unassembled WGS sequence"/>
</dbReference>
<keyword evidence="5 6" id="KW-0472">Membrane</keyword>
<feature type="domain" description="ABC3 transporter permease C-terminal" evidence="7">
    <location>
        <begin position="246"/>
        <end position="359"/>
    </location>
</feature>
<reference evidence="8 9" key="1">
    <citation type="submission" date="2013-08" db="EMBL/GenBank/DDBJ databases">
        <authorList>
            <person name="Weinstock G."/>
            <person name="Sodergren E."/>
            <person name="Wylie T."/>
            <person name="Fulton L."/>
            <person name="Fulton R."/>
            <person name="Fronick C."/>
            <person name="O'Laughlin M."/>
            <person name="Godfrey J."/>
            <person name="Miner T."/>
            <person name="Herter B."/>
            <person name="Appelbaum E."/>
            <person name="Cordes M."/>
            <person name="Lek S."/>
            <person name="Wollam A."/>
            <person name="Pepin K.H."/>
            <person name="Palsikar V.B."/>
            <person name="Mitreva M."/>
            <person name="Wilson R.K."/>
        </authorList>
    </citation>
    <scope>NUCLEOTIDE SEQUENCE [LARGE SCALE GENOMIC DNA]</scope>
    <source>
        <strain evidence="8 9">ATCC 12856</strain>
    </source>
</reference>
<dbReference type="InterPro" id="IPR050250">
    <property type="entry name" value="Macrolide_Exporter_MacB"/>
</dbReference>
<gene>
    <name evidence="8" type="ORF">HMPREF0083_00141</name>
</gene>
<dbReference type="AlphaFoldDB" id="U1XB60"/>
<evidence type="ECO:0000313" key="9">
    <source>
        <dbReference type="Proteomes" id="UP000016511"/>
    </source>
</evidence>
<evidence type="ECO:0000259" key="7">
    <source>
        <dbReference type="Pfam" id="PF02687"/>
    </source>
</evidence>
<dbReference type="GO" id="GO:0005886">
    <property type="term" value="C:plasma membrane"/>
    <property type="evidence" value="ECO:0007669"/>
    <property type="project" value="UniProtKB-SubCell"/>
</dbReference>
<dbReference type="GeneID" id="92837554"/>
<keyword evidence="4 6" id="KW-1133">Transmembrane helix</keyword>
<dbReference type="InterPro" id="IPR003838">
    <property type="entry name" value="ABC3_permease_C"/>
</dbReference>
<keyword evidence="9" id="KW-1185">Reference proteome</keyword>
<evidence type="ECO:0000256" key="2">
    <source>
        <dbReference type="ARBA" id="ARBA00022475"/>
    </source>
</evidence>
<evidence type="ECO:0000313" key="8">
    <source>
        <dbReference type="EMBL" id="ERI11758.1"/>
    </source>
</evidence>
<feature type="transmembrane region" description="Helical" evidence="6">
    <location>
        <begin position="331"/>
        <end position="352"/>
    </location>
</feature>
<comment type="subcellular location">
    <subcellularLocation>
        <location evidence="1">Cell membrane</location>
        <topology evidence="1">Multi-pass membrane protein</topology>
    </subcellularLocation>
</comment>
<dbReference type="PATRIC" id="fig|649747.3.peg.126"/>
<name>U1XB60_ANEAE</name>
<evidence type="ECO:0000256" key="5">
    <source>
        <dbReference type="ARBA" id="ARBA00023136"/>
    </source>
</evidence>
<evidence type="ECO:0000256" key="1">
    <source>
        <dbReference type="ARBA" id="ARBA00004651"/>
    </source>
</evidence>
<dbReference type="PANTHER" id="PTHR30572:SF18">
    <property type="entry name" value="ABC-TYPE MACROLIDE FAMILY EXPORT SYSTEM PERMEASE COMPONENT 2"/>
    <property type="match status" value="1"/>
</dbReference>
<feature type="transmembrane region" description="Helical" evidence="6">
    <location>
        <begin position="243"/>
        <end position="267"/>
    </location>
</feature>
<proteinExistence type="predicted"/>
<organism evidence="8 9">
    <name type="scientific">Aneurinibacillus aneurinilyticus ATCC 12856</name>
    <dbReference type="NCBI Taxonomy" id="649747"/>
    <lineage>
        <taxon>Bacteria</taxon>
        <taxon>Bacillati</taxon>
        <taxon>Bacillota</taxon>
        <taxon>Bacilli</taxon>
        <taxon>Bacillales</taxon>
        <taxon>Paenibacillaceae</taxon>
        <taxon>Aneurinibacillus group</taxon>
        <taxon>Aneurinibacillus</taxon>
    </lineage>
</organism>
<dbReference type="GO" id="GO:0022857">
    <property type="term" value="F:transmembrane transporter activity"/>
    <property type="evidence" value="ECO:0007669"/>
    <property type="project" value="TreeGrafter"/>
</dbReference>
<dbReference type="RefSeq" id="WP_021619448.1">
    <property type="nucleotide sequence ID" value="NZ_KE952680.1"/>
</dbReference>
<dbReference type="EMBL" id="AWSJ01000012">
    <property type="protein sequence ID" value="ERI11758.1"/>
    <property type="molecule type" value="Genomic_DNA"/>
</dbReference>
<evidence type="ECO:0000256" key="6">
    <source>
        <dbReference type="SAM" id="Phobius"/>
    </source>
</evidence>
<feature type="transmembrane region" description="Helical" evidence="6">
    <location>
        <begin position="16"/>
        <end position="36"/>
    </location>
</feature>
<sequence length="366" mass="42112">MILYDMLQAVRSIRRNLVFSIIIILSLSIGLLFPIVNMASVYHTYKVVTAQFYVGENYYWAKTNNKEKNRDVREYLTLLEKIRNINGVEAVGIQGNTAFNVMSQSSFVEMPVRWVTKDILKFEGIPNNIIEELFSKDNKIILPLARANELFPNGKNLTRSYIEIEDKKYQVISVYQGFSSKFLASIPLNDRSNIQELVVKFSSNDEGTLYKINKLIKESKLFQELKSYDSYKYNKLENEYAKYAFSMGLCIFLLIFSLLNTISILAYKYERDYQKWGILHTFGASKNNLSIQVYTETILYSLLSLLPVVPGLVLAKYILGELGIYIEFSPQVFVGVFLIVLLTSLLFGWLSLRKIKKSNLLKALLG</sequence>
<protein>
    <submittedName>
        <fullName evidence="8">Efflux ABC transporter, permease protein</fullName>
    </submittedName>
</protein>
<keyword evidence="2" id="KW-1003">Cell membrane</keyword>
<evidence type="ECO:0000256" key="3">
    <source>
        <dbReference type="ARBA" id="ARBA00022692"/>
    </source>
</evidence>
<keyword evidence="3 6" id="KW-0812">Transmembrane</keyword>
<dbReference type="Pfam" id="PF02687">
    <property type="entry name" value="FtsX"/>
    <property type="match status" value="1"/>
</dbReference>
<dbReference type="HOGENOM" id="CLU_755753_0_0_9"/>
<accession>U1XB60</accession>
<evidence type="ECO:0000256" key="4">
    <source>
        <dbReference type="ARBA" id="ARBA00022989"/>
    </source>
</evidence>